<proteinExistence type="predicted"/>
<organism evidence="2 3">
    <name type="scientific">Staurois parvus</name>
    <dbReference type="NCBI Taxonomy" id="386267"/>
    <lineage>
        <taxon>Eukaryota</taxon>
        <taxon>Metazoa</taxon>
        <taxon>Chordata</taxon>
        <taxon>Craniata</taxon>
        <taxon>Vertebrata</taxon>
        <taxon>Euteleostomi</taxon>
        <taxon>Amphibia</taxon>
        <taxon>Batrachia</taxon>
        <taxon>Anura</taxon>
        <taxon>Neobatrachia</taxon>
        <taxon>Ranoidea</taxon>
        <taxon>Ranidae</taxon>
        <taxon>Staurois</taxon>
    </lineage>
</organism>
<comment type="caution">
    <text evidence="2">The sequence shown here is derived from an EMBL/GenBank/DDBJ whole genome shotgun (WGS) entry which is preliminary data.</text>
</comment>
<reference evidence="2" key="1">
    <citation type="submission" date="2023-05" db="EMBL/GenBank/DDBJ databases">
        <authorList>
            <person name="Stuckert A."/>
        </authorList>
    </citation>
    <scope>NUCLEOTIDE SEQUENCE</scope>
</reference>
<accession>A0ABN9B8F9</accession>
<evidence type="ECO:0000313" key="2">
    <source>
        <dbReference type="EMBL" id="CAI9543851.1"/>
    </source>
</evidence>
<keyword evidence="3" id="KW-1185">Reference proteome</keyword>
<feature type="signal peptide" evidence="1">
    <location>
        <begin position="1"/>
        <end position="23"/>
    </location>
</feature>
<dbReference type="Proteomes" id="UP001162483">
    <property type="component" value="Unassembled WGS sequence"/>
</dbReference>
<protein>
    <submittedName>
        <fullName evidence="2">Uncharacterized protein</fullName>
    </submittedName>
</protein>
<evidence type="ECO:0000256" key="1">
    <source>
        <dbReference type="SAM" id="SignalP"/>
    </source>
</evidence>
<evidence type="ECO:0000313" key="3">
    <source>
        <dbReference type="Proteomes" id="UP001162483"/>
    </source>
</evidence>
<keyword evidence="1" id="KW-0732">Signal</keyword>
<feature type="chain" id="PRO_5047280550" evidence="1">
    <location>
        <begin position="24"/>
        <end position="60"/>
    </location>
</feature>
<gene>
    <name evidence="2" type="ORF">SPARVUS_LOCUS2378594</name>
</gene>
<dbReference type="EMBL" id="CATNWA010002830">
    <property type="protein sequence ID" value="CAI9543851.1"/>
    <property type="molecule type" value="Genomic_DNA"/>
</dbReference>
<name>A0ABN9B8F9_9NEOB</name>
<sequence length="60" mass="7128">MPLWFQTEMVFLLLKLPMKTLRSMPCGLVSYLRLHWLLTREVNWDSPKTKVSSAIITHIR</sequence>